<dbReference type="InterPro" id="IPR005821">
    <property type="entry name" value="Ion_trans_dom"/>
</dbReference>
<evidence type="ECO:0000256" key="6">
    <source>
        <dbReference type="SAM" id="Phobius"/>
    </source>
</evidence>
<protein>
    <recommendedName>
        <fullName evidence="7">Ion transport domain-containing protein</fullName>
    </recommendedName>
</protein>
<keyword evidence="4 6" id="KW-1133">Transmembrane helix</keyword>
<feature type="transmembrane region" description="Helical" evidence="6">
    <location>
        <begin position="175"/>
        <end position="192"/>
    </location>
</feature>
<dbReference type="PANTHER" id="PTHR10582">
    <property type="entry name" value="TRANSIENT RECEPTOR POTENTIAL ION CHANNEL PROTEIN"/>
    <property type="match status" value="1"/>
</dbReference>
<dbReference type="GO" id="GO:0005216">
    <property type="term" value="F:monoatomic ion channel activity"/>
    <property type="evidence" value="ECO:0007669"/>
    <property type="project" value="InterPro"/>
</dbReference>
<accession>A0A2N1MK58</accession>
<keyword evidence="5 6" id="KW-0472">Membrane</keyword>
<evidence type="ECO:0000259" key="7">
    <source>
        <dbReference type="Pfam" id="PF00520"/>
    </source>
</evidence>
<name>A0A2N1MK58_9GLOM</name>
<evidence type="ECO:0000313" key="8">
    <source>
        <dbReference type="EMBL" id="PKK62013.1"/>
    </source>
</evidence>
<reference evidence="8 9" key="2">
    <citation type="submission" date="2017-10" db="EMBL/GenBank/DDBJ databases">
        <title>Extensive intraspecific genome diversity in a model arbuscular mycorrhizal fungus.</title>
        <authorList>
            <person name="Chen E.C.H."/>
            <person name="Morin E."/>
            <person name="Baudet D."/>
            <person name="Noel J."/>
            <person name="Ndikumana S."/>
            <person name="Charron P."/>
            <person name="St-Onge C."/>
            <person name="Giorgi J."/>
            <person name="Grigoriev I.V."/>
            <person name="Roux C."/>
            <person name="Martin F.M."/>
            <person name="Corradi N."/>
        </authorList>
    </citation>
    <scope>NUCLEOTIDE SEQUENCE [LARGE SCALE GENOMIC DNA]</scope>
    <source>
        <strain evidence="8 9">C2</strain>
    </source>
</reference>
<evidence type="ECO:0000256" key="4">
    <source>
        <dbReference type="ARBA" id="ARBA00022989"/>
    </source>
</evidence>
<evidence type="ECO:0000313" key="9">
    <source>
        <dbReference type="Proteomes" id="UP000233469"/>
    </source>
</evidence>
<dbReference type="InterPro" id="IPR024862">
    <property type="entry name" value="TRPV"/>
</dbReference>
<keyword evidence="2 6" id="KW-0812">Transmembrane</keyword>
<comment type="subcellular location">
    <subcellularLocation>
        <location evidence="1">Membrane</location>
        <topology evidence="1">Multi-pass membrane protein</topology>
    </subcellularLocation>
</comment>
<feature type="domain" description="Ion transport" evidence="7">
    <location>
        <begin position="926"/>
        <end position="1178"/>
    </location>
</feature>
<reference evidence="8 9" key="1">
    <citation type="submission" date="2016-04" db="EMBL/GenBank/DDBJ databases">
        <title>Genome analyses suggest a sexual origin of heterokaryosis in a supposedly ancient asexual fungus.</title>
        <authorList>
            <person name="Ropars J."/>
            <person name="Sedzielewska K."/>
            <person name="Noel J."/>
            <person name="Charron P."/>
            <person name="Farinelli L."/>
            <person name="Marton T."/>
            <person name="Kruger M."/>
            <person name="Pelin A."/>
            <person name="Brachmann A."/>
            <person name="Corradi N."/>
        </authorList>
    </citation>
    <scope>NUCLEOTIDE SEQUENCE [LARGE SCALE GENOMIC DNA]</scope>
    <source>
        <strain evidence="8 9">C2</strain>
    </source>
</reference>
<dbReference type="GO" id="GO:0098703">
    <property type="term" value="P:calcium ion import across plasma membrane"/>
    <property type="evidence" value="ECO:0007669"/>
    <property type="project" value="TreeGrafter"/>
</dbReference>
<dbReference type="SUPFAM" id="SSF69322">
    <property type="entry name" value="Tricorn protease domain 2"/>
    <property type="match status" value="1"/>
</dbReference>
<comment type="caution">
    <text evidence="8">The sequence shown here is derived from an EMBL/GenBank/DDBJ whole genome shotgun (WGS) entry which is preliminary data.</text>
</comment>
<evidence type="ECO:0000256" key="2">
    <source>
        <dbReference type="ARBA" id="ARBA00022692"/>
    </source>
</evidence>
<dbReference type="VEuPathDB" id="FungiDB:FUN_009660"/>
<evidence type="ECO:0000256" key="3">
    <source>
        <dbReference type="ARBA" id="ARBA00022737"/>
    </source>
</evidence>
<sequence>MTSNLECGICAYDDNITYVAISPDGSIAATFNPYDSSISIKNVETNKEASISFDRNNFLDKESSNNNVWFLNTFNNYYIRLKNKKQPENIIGWSLAVSDIINITNGTCLVAISCITDKDTNPKEITEIEKDSSRRVYLRIYLILKTRGDSRILLIILLLALYCLFIQTFTYMYTLILSIAVFISILVFILFLPELFYSSKILEEDIEQDRLSRASSEGVIKIFKTSFKNKNDDGNTSINNLGGVVTFLKRSDTSVILVCTNSIKIKKFKIKLNKNISISKGDTYLLPENLFKIFYNTKNTKDKIKNAKINWKYLSKSMYQEFLMINTIDHQKMNIEIYNVSTLQLVNVFYKDDFLISNVNEPGIFAVSINSRLFAFSYGDNAITIYLMESGLEIVSKRFNDIREIKFLKFIEEEKKLLIIEKYEKDNVKFTKFHIWIISGCLNDYFSTSNDTLKYEEYYHITTKADGKIVFHNHNNQVEITTIKSEKNDMSTDEHDGHSYNSHDLEPWNNSIETIRGGFLNNDRRFPVITGQNSIQVWKLISRDFENFEEFKNFENSKLVYIFISNNKPEKLTKFPDMNTVITHACKSLAYLYKHVKSNNSKEILQQFVNGITDIIKDFIKGNPDNWKLMEVQYPLMAYLIYSRSVSLIKYILFDANGQTSSQKKNIGMLHRPQKRYDSYPYINDLKLYDDFKFEQDYMKDDDSKPTNDLELALKLKDEPAYGELALEFRQGRDAIILAYLLEYYSENSMTHIGWMINVTKILPKLLNDDYYASYINLLLHKPCFGEMKYNFPIKRFRALSYGYDTLEVYAPLINLISPNSLDILRYKKLKDVISPDIYMVPLPNFTTHKIEKFEKSSFYEEYEKIIHFFRNMFIPPCYNNIDDKKLSSFLQIKKNERAFFNIPAMEAAINSRWDQTKVHWKGSLYLYFMFLILFSSLSHYYLRGYNSIDTSIRTGFGIIIFYYIGIYLLIIEIMQMQKYAKKYITIFNMFDLFSIISGMAIITLILLVKVFNKAVGISDELITILTTVTTLILWIEMLLLFRLFSVIAINVFIFGNILKKIIPFFAFMFIFIIGFGHSIFVLFINPSFHEFYSPGSSFEFNNGTTTWTITDRNQDNPFDTIWDAILSAYYMSSINLNFYNYWPLKLFAFIANVIIVLILLNMIIALMNDTFNKAKEDGNLGLLMYRAELIDDFERLDGPSLYNSPYICFRQDPELMKKWISKSQEIKETKLYSWFNESIDKNKINYDDDDIGEKLAPSNEYQVLVSSSIVASSYAPDQFGS</sequence>
<dbReference type="GO" id="GO:0005886">
    <property type="term" value="C:plasma membrane"/>
    <property type="evidence" value="ECO:0007669"/>
    <property type="project" value="TreeGrafter"/>
</dbReference>
<dbReference type="EMBL" id="LLXL01002048">
    <property type="protein sequence ID" value="PKK62013.1"/>
    <property type="molecule type" value="Genomic_DNA"/>
</dbReference>
<dbReference type="Proteomes" id="UP000233469">
    <property type="component" value="Unassembled WGS sequence"/>
</dbReference>
<gene>
    <name evidence="8" type="ORF">RhiirC2_855948</name>
</gene>
<dbReference type="VEuPathDB" id="FungiDB:RhiirFUN_021479"/>
<feature type="transmembrane region" description="Helical" evidence="6">
    <location>
        <begin position="1062"/>
        <end position="1085"/>
    </location>
</feature>
<evidence type="ECO:0000256" key="5">
    <source>
        <dbReference type="ARBA" id="ARBA00023136"/>
    </source>
</evidence>
<feature type="transmembrane region" description="Helical" evidence="6">
    <location>
        <begin position="987"/>
        <end position="1012"/>
    </location>
</feature>
<feature type="transmembrane region" description="Helical" evidence="6">
    <location>
        <begin position="1032"/>
        <end position="1055"/>
    </location>
</feature>
<proteinExistence type="predicted"/>
<feature type="transmembrane region" description="Helical" evidence="6">
    <location>
        <begin position="152"/>
        <end position="169"/>
    </location>
</feature>
<dbReference type="PANTHER" id="PTHR10582:SF2">
    <property type="entry name" value="INACTIVE"/>
    <property type="match status" value="1"/>
</dbReference>
<feature type="transmembrane region" description="Helical" evidence="6">
    <location>
        <begin position="955"/>
        <end position="975"/>
    </location>
</feature>
<dbReference type="VEuPathDB" id="FungiDB:RhiirA1_465925"/>
<keyword evidence="3" id="KW-0677">Repeat</keyword>
<evidence type="ECO:0000256" key="1">
    <source>
        <dbReference type="ARBA" id="ARBA00004141"/>
    </source>
</evidence>
<dbReference type="Pfam" id="PF00520">
    <property type="entry name" value="Ion_trans"/>
    <property type="match status" value="1"/>
</dbReference>
<feature type="transmembrane region" description="Helical" evidence="6">
    <location>
        <begin position="925"/>
        <end position="943"/>
    </location>
</feature>
<organism evidence="8 9">
    <name type="scientific">Rhizophagus irregularis</name>
    <dbReference type="NCBI Taxonomy" id="588596"/>
    <lineage>
        <taxon>Eukaryota</taxon>
        <taxon>Fungi</taxon>
        <taxon>Fungi incertae sedis</taxon>
        <taxon>Mucoromycota</taxon>
        <taxon>Glomeromycotina</taxon>
        <taxon>Glomeromycetes</taxon>
        <taxon>Glomerales</taxon>
        <taxon>Glomeraceae</taxon>
        <taxon>Rhizophagus</taxon>
    </lineage>
</organism>
<feature type="transmembrane region" description="Helical" evidence="6">
    <location>
        <begin position="1147"/>
        <end position="1167"/>
    </location>
</feature>